<comment type="caution">
    <text evidence="12">The sequence shown here is derived from an EMBL/GenBank/DDBJ whole genome shotgun (WGS) entry which is preliminary data.</text>
</comment>
<evidence type="ECO:0000256" key="2">
    <source>
        <dbReference type="ARBA" id="ARBA00022527"/>
    </source>
</evidence>
<keyword evidence="6 9" id="KW-0067">ATP-binding</keyword>
<dbReference type="AlphaFoldDB" id="A0AAV9P521"/>
<keyword evidence="13" id="KW-1185">Reference proteome</keyword>
<dbReference type="InterPro" id="IPR051334">
    <property type="entry name" value="SRPK"/>
</dbReference>
<evidence type="ECO:0000256" key="8">
    <source>
        <dbReference type="ARBA" id="ARBA00048679"/>
    </source>
</evidence>
<gene>
    <name evidence="12" type="ORF">LTR77_008056</name>
</gene>
<evidence type="ECO:0000256" key="6">
    <source>
        <dbReference type="ARBA" id="ARBA00022840"/>
    </source>
</evidence>
<dbReference type="EC" id="2.7.11.1" evidence="1"/>
<name>A0AAV9P521_9PEZI</name>
<dbReference type="PANTHER" id="PTHR47634:SF9">
    <property type="entry name" value="PROTEIN KINASE DOMAIN-CONTAINING PROTEIN-RELATED"/>
    <property type="match status" value="1"/>
</dbReference>
<protein>
    <recommendedName>
        <fullName evidence="1">non-specific serine/threonine protein kinase</fullName>
        <ecNumber evidence="1">2.7.11.1</ecNumber>
    </recommendedName>
</protein>
<dbReference type="GeneID" id="89929390"/>
<comment type="catalytic activity">
    <reaction evidence="7">
        <text>L-threonyl-[protein] + ATP = O-phospho-L-threonyl-[protein] + ADP + H(+)</text>
        <dbReference type="Rhea" id="RHEA:46608"/>
        <dbReference type="Rhea" id="RHEA-COMP:11060"/>
        <dbReference type="Rhea" id="RHEA-COMP:11605"/>
        <dbReference type="ChEBI" id="CHEBI:15378"/>
        <dbReference type="ChEBI" id="CHEBI:30013"/>
        <dbReference type="ChEBI" id="CHEBI:30616"/>
        <dbReference type="ChEBI" id="CHEBI:61977"/>
        <dbReference type="ChEBI" id="CHEBI:456216"/>
        <dbReference type="EC" id="2.7.11.1"/>
    </reaction>
</comment>
<dbReference type="GO" id="GO:0004674">
    <property type="term" value="F:protein serine/threonine kinase activity"/>
    <property type="evidence" value="ECO:0007669"/>
    <property type="project" value="UniProtKB-KW"/>
</dbReference>
<dbReference type="EMBL" id="JAVRRT010000013">
    <property type="protein sequence ID" value="KAK5166513.1"/>
    <property type="molecule type" value="Genomic_DNA"/>
</dbReference>
<dbReference type="InterPro" id="IPR017441">
    <property type="entry name" value="Protein_kinase_ATP_BS"/>
</dbReference>
<feature type="domain" description="Protein kinase" evidence="11">
    <location>
        <begin position="67"/>
        <end position="200"/>
    </location>
</feature>
<evidence type="ECO:0000256" key="5">
    <source>
        <dbReference type="ARBA" id="ARBA00022777"/>
    </source>
</evidence>
<dbReference type="GO" id="GO:0005737">
    <property type="term" value="C:cytoplasm"/>
    <property type="evidence" value="ECO:0007669"/>
    <property type="project" value="TreeGrafter"/>
</dbReference>
<keyword evidence="3" id="KW-0808">Transferase</keyword>
<evidence type="ECO:0000313" key="12">
    <source>
        <dbReference type="EMBL" id="KAK5166513.1"/>
    </source>
</evidence>
<evidence type="ECO:0000256" key="1">
    <source>
        <dbReference type="ARBA" id="ARBA00012513"/>
    </source>
</evidence>
<dbReference type="GO" id="GO:0005634">
    <property type="term" value="C:nucleus"/>
    <property type="evidence" value="ECO:0007669"/>
    <property type="project" value="TreeGrafter"/>
</dbReference>
<sequence>MPRWWSVPFSCFRRRGVAKPTAGGSFSTVAKKATTTAPHTAQHASPRDAHSRYYDAKVGETFKDNRYEAIRQIGEGKYSRIWLANGSSLTPGMQDSIVALKLLTFDCYGSGHDIFEREILDTIGRQQRERSEQTSSYAVEPLGSFQVSGPNGVHECFVTPVVGGTVHAHARRFPDRVIPVSIIKEVTRQLLKGLAFSHDD</sequence>
<evidence type="ECO:0000256" key="9">
    <source>
        <dbReference type="PROSITE-ProRule" id="PRU10141"/>
    </source>
</evidence>
<dbReference type="Proteomes" id="UP001337655">
    <property type="component" value="Unassembled WGS sequence"/>
</dbReference>
<evidence type="ECO:0000313" key="13">
    <source>
        <dbReference type="Proteomes" id="UP001337655"/>
    </source>
</evidence>
<keyword evidence="5" id="KW-0418">Kinase</keyword>
<dbReference type="GO" id="GO:0005524">
    <property type="term" value="F:ATP binding"/>
    <property type="evidence" value="ECO:0007669"/>
    <property type="project" value="UniProtKB-UniRule"/>
</dbReference>
<accession>A0AAV9P521</accession>
<feature type="region of interest" description="Disordered" evidence="10">
    <location>
        <begin position="21"/>
        <end position="50"/>
    </location>
</feature>
<dbReference type="Gene3D" id="3.30.200.20">
    <property type="entry name" value="Phosphorylase Kinase, domain 1"/>
    <property type="match status" value="1"/>
</dbReference>
<comment type="catalytic activity">
    <reaction evidence="8">
        <text>L-seryl-[protein] + ATP = O-phospho-L-seryl-[protein] + ADP + H(+)</text>
        <dbReference type="Rhea" id="RHEA:17989"/>
        <dbReference type="Rhea" id="RHEA-COMP:9863"/>
        <dbReference type="Rhea" id="RHEA-COMP:11604"/>
        <dbReference type="ChEBI" id="CHEBI:15378"/>
        <dbReference type="ChEBI" id="CHEBI:29999"/>
        <dbReference type="ChEBI" id="CHEBI:30616"/>
        <dbReference type="ChEBI" id="CHEBI:83421"/>
        <dbReference type="ChEBI" id="CHEBI:456216"/>
        <dbReference type="EC" id="2.7.11.1"/>
    </reaction>
</comment>
<dbReference type="SUPFAM" id="SSF56112">
    <property type="entry name" value="Protein kinase-like (PK-like)"/>
    <property type="match status" value="1"/>
</dbReference>
<dbReference type="PANTHER" id="PTHR47634">
    <property type="entry name" value="PROTEIN KINASE DOMAIN-CONTAINING PROTEIN-RELATED"/>
    <property type="match status" value="1"/>
</dbReference>
<keyword evidence="2" id="KW-0723">Serine/threonine-protein kinase</keyword>
<evidence type="ECO:0000256" key="10">
    <source>
        <dbReference type="SAM" id="MobiDB-lite"/>
    </source>
</evidence>
<dbReference type="InterPro" id="IPR000719">
    <property type="entry name" value="Prot_kinase_dom"/>
</dbReference>
<dbReference type="RefSeq" id="XP_064656395.1">
    <property type="nucleotide sequence ID" value="XM_064805290.1"/>
</dbReference>
<dbReference type="GO" id="GO:0000245">
    <property type="term" value="P:spliceosomal complex assembly"/>
    <property type="evidence" value="ECO:0007669"/>
    <property type="project" value="TreeGrafter"/>
</dbReference>
<organism evidence="12 13">
    <name type="scientific">Saxophila tyrrhenica</name>
    <dbReference type="NCBI Taxonomy" id="1690608"/>
    <lineage>
        <taxon>Eukaryota</taxon>
        <taxon>Fungi</taxon>
        <taxon>Dikarya</taxon>
        <taxon>Ascomycota</taxon>
        <taxon>Pezizomycotina</taxon>
        <taxon>Dothideomycetes</taxon>
        <taxon>Dothideomycetidae</taxon>
        <taxon>Mycosphaerellales</taxon>
        <taxon>Extremaceae</taxon>
        <taxon>Saxophila</taxon>
    </lineage>
</organism>
<dbReference type="Gene3D" id="1.10.510.10">
    <property type="entry name" value="Transferase(Phosphotransferase) domain 1"/>
    <property type="match status" value="1"/>
</dbReference>
<evidence type="ECO:0000256" key="4">
    <source>
        <dbReference type="ARBA" id="ARBA00022741"/>
    </source>
</evidence>
<keyword evidence="4 9" id="KW-0547">Nucleotide-binding</keyword>
<evidence type="ECO:0000256" key="3">
    <source>
        <dbReference type="ARBA" id="ARBA00022679"/>
    </source>
</evidence>
<dbReference type="PROSITE" id="PS00107">
    <property type="entry name" value="PROTEIN_KINASE_ATP"/>
    <property type="match status" value="1"/>
</dbReference>
<proteinExistence type="predicted"/>
<feature type="compositionally biased region" description="Low complexity" evidence="10">
    <location>
        <begin position="27"/>
        <end position="44"/>
    </location>
</feature>
<evidence type="ECO:0000259" key="11">
    <source>
        <dbReference type="PROSITE" id="PS50011"/>
    </source>
</evidence>
<feature type="binding site" evidence="9">
    <location>
        <position position="101"/>
    </location>
    <ligand>
        <name>ATP</name>
        <dbReference type="ChEBI" id="CHEBI:30616"/>
    </ligand>
</feature>
<dbReference type="InterPro" id="IPR011009">
    <property type="entry name" value="Kinase-like_dom_sf"/>
</dbReference>
<dbReference type="GO" id="GO:0050684">
    <property type="term" value="P:regulation of mRNA processing"/>
    <property type="evidence" value="ECO:0007669"/>
    <property type="project" value="TreeGrafter"/>
</dbReference>
<dbReference type="PROSITE" id="PS50011">
    <property type="entry name" value="PROTEIN_KINASE_DOM"/>
    <property type="match status" value="1"/>
</dbReference>
<reference evidence="12 13" key="1">
    <citation type="submission" date="2023-08" db="EMBL/GenBank/DDBJ databases">
        <title>Black Yeasts Isolated from many extreme environments.</title>
        <authorList>
            <person name="Coleine C."/>
            <person name="Stajich J.E."/>
            <person name="Selbmann L."/>
        </authorList>
    </citation>
    <scope>NUCLEOTIDE SEQUENCE [LARGE SCALE GENOMIC DNA]</scope>
    <source>
        <strain evidence="12 13">CCFEE 5935</strain>
    </source>
</reference>
<evidence type="ECO:0000256" key="7">
    <source>
        <dbReference type="ARBA" id="ARBA00047899"/>
    </source>
</evidence>